<reference evidence="8" key="1">
    <citation type="journal article" date="2023" name="Mol. Phylogenet. Evol.">
        <title>Genome-scale phylogeny and comparative genomics of the fungal order Sordariales.</title>
        <authorList>
            <person name="Hensen N."/>
            <person name="Bonometti L."/>
            <person name="Westerberg I."/>
            <person name="Brannstrom I.O."/>
            <person name="Guillou S."/>
            <person name="Cros-Aarteil S."/>
            <person name="Calhoun S."/>
            <person name="Haridas S."/>
            <person name="Kuo A."/>
            <person name="Mondo S."/>
            <person name="Pangilinan J."/>
            <person name="Riley R."/>
            <person name="LaButti K."/>
            <person name="Andreopoulos B."/>
            <person name="Lipzen A."/>
            <person name="Chen C."/>
            <person name="Yan M."/>
            <person name="Daum C."/>
            <person name="Ng V."/>
            <person name="Clum A."/>
            <person name="Steindorff A."/>
            <person name="Ohm R.A."/>
            <person name="Martin F."/>
            <person name="Silar P."/>
            <person name="Natvig D.O."/>
            <person name="Lalanne C."/>
            <person name="Gautier V."/>
            <person name="Ament-Velasquez S.L."/>
            <person name="Kruys A."/>
            <person name="Hutchinson M.I."/>
            <person name="Powell A.J."/>
            <person name="Barry K."/>
            <person name="Miller A.N."/>
            <person name="Grigoriev I.V."/>
            <person name="Debuchy R."/>
            <person name="Gladieux P."/>
            <person name="Hiltunen Thoren M."/>
            <person name="Johannesson H."/>
        </authorList>
    </citation>
    <scope>NUCLEOTIDE SEQUENCE</scope>
    <source>
        <strain evidence="8">CBS 508.74</strain>
    </source>
</reference>
<dbReference type="RefSeq" id="XP_064673014.1">
    <property type="nucleotide sequence ID" value="XM_064809451.1"/>
</dbReference>
<proteinExistence type="predicted"/>
<dbReference type="PANTHER" id="PTHR37534">
    <property type="entry name" value="TRANSCRIPTIONAL ACTIVATOR PROTEIN UGA3"/>
    <property type="match status" value="1"/>
</dbReference>
<dbReference type="Proteomes" id="UP001302812">
    <property type="component" value="Unassembled WGS sequence"/>
</dbReference>
<dbReference type="GO" id="GO:0005634">
    <property type="term" value="C:nucleus"/>
    <property type="evidence" value="ECO:0007669"/>
    <property type="project" value="UniProtKB-SubCell"/>
</dbReference>
<dbReference type="AlphaFoldDB" id="A0AAN6TJ99"/>
<keyword evidence="5" id="KW-0804">Transcription</keyword>
<gene>
    <name evidence="8" type="ORF">N656DRAFT_379986</name>
</gene>
<dbReference type="InterPro" id="IPR021858">
    <property type="entry name" value="Fun_TF"/>
</dbReference>
<keyword evidence="9" id="KW-1185">Reference proteome</keyword>
<dbReference type="PANTHER" id="PTHR37534:SF15">
    <property type="entry name" value="ZN(II)2CYS6 TRANSCRIPTION FACTOR (EUROFUNG)"/>
    <property type="match status" value="1"/>
</dbReference>
<reference evidence="8" key="2">
    <citation type="submission" date="2023-05" db="EMBL/GenBank/DDBJ databases">
        <authorList>
            <consortium name="Lawrence Berkeley National Laboratory"/>
            <person name="Steindorff A."/>
            <person name="Hensen N."/>
            <person name="Bonometti L."/>
            <person name="Westerberg I."/>
            <person name="Brannstrom I.O."/>
            <person name="Guillou S."/>
            <person name="Cros-Aarteil S."/>
            <person name="Calhoun S."/>
            <person name="Haridas S."/>
            <person name="Kuo A."/>
            <person name="Mondo S."/>
            <person name="Pangilinan J."/>
            <person name="Riley R."/>
            <person name="Labutti K."/>
            <person name="Andreopoulos B."/>
            <person name="Lipzen A."/>
            <person name="Chen C."/>
            <person name="Yanf M."/>
            <person name="Daum C."/>
            <person name="Ng V."/>
            <person name="Clum A."/>
            <person name="Ohm R."/>
            <person name="Martin F."/>
            <person name="Silar P."/>
            <person name="Natvig D."/>
            <person name="Lalanne C."/>
            <person name="Gautier V."/>
            <person name="Ament-Velasquez S.L."/>
            <person name="Kruys A."/>
            <person name="Hutchinson M.I."/>
            <person name="Powell A.J."/>
            <person name="Barry K."/>
            <person name="Miller A.N."/>
            <person name="Grigoriev I.V."/>
            <person name="Debuchy R."/>
            <person name="Gladieux P."/>
            <person name="Thoren M.H."/>
            <person name="Johannesson H."/>
        </authorList>
    </citation>
    <scope>NUCLEOTIDE SEQUENCE</scope>
    <source>
        <strain evidence="8">CBS 508.74</strain>
    </source>
</reference>
<feature type="region of interest" description="Disordered" evidence="7">
    <location>
        <begin position="426"/>
        <end position="451"/>
    </location>
</feature>
<keyword evidence="2" id="KW-0862">Zinc</keyword>
<feature type="compositionally biased region" description="Gly residues" evidence="7">
    <location>
        <begin position="428"/>
        <end position="438"/>
    </location>
</feature>
<keyword evidence="6" id="KW-0539">Nucleus</keyword>
<dbReference type="GO" id="GO:0003700">
    <property type="term" value="F:DNA-binding transcription factor activity"/>
    <property type="evidence" value="ECO:0007669"/>
    <property type="project" value="TreeGrafter"/>
</dbReference>
<dbReference type="GO" id="GO:0000976">
    <property type="term" value="F:transcription cis-regulatory region binding"/>
    <property type="evidence" value="ECO:0007669"/>
    <property type="project" value="TreeGrafter"/>
</dbReference>
<dbReference type="GO" id="GO:0045944">
    <property type="term" value="P:positive regulation of transcription by RNA polymerase II"/>
    <property type="evidence" value="ECO:0007669"/>
    <property type="project" value="TreeGrafter"/>
</dbReference>
<evidence type="ECO:0000256" key="3">
    <source>
        <dbReference type="ARBA" id="ARBA00023015"/>
    </source>
</evidence>
<comment type="subcellular location">
    <subcellularLocation>
        <location evidence="1">Nucleus</location>
    </subcellularLocation>
</comment>
<evidence type="ECO:0000256" key="7">
    <source>
        <dbReference type="SAM" id="MobiDB-lite"/>
    </source>
</evidence>
<dbReference type="GeneID" id="89933575"/>
<evidence type="ECO:0000256" key="4">
    <source>
        <dbReference type="ARBA" id="ARBA00023125"/>
    </source>
</evidence>
<dbReference type="Pfam" id="PF11951">
    <property type="entry name" value="Fungal_trans_2"/>
    <property type="match status" value="2"/>
</dbReference>
<evidence type="ECO:0000313" key="9">
    <source>
        <dbReference type="Proteomes" id="UP001302812"/>
    </source>
</evidence>
<sequence length="468" mass="50934">MIAPCPVGSPLLDFRSPAFSEFSDRPNRRALVDHFCNILSHLIVFREETGNPFQQLILPLTRESSPVTNAIFALACAHLEYRGVETAEKSNEILAAIMLLVYYECLVQEGRSNIVANHLKGALTIMCTVTDPSDPTSVFLERAFRFYDVITALSNGTAPLSAAPTPGCLPPLSPLGAPMASPLCNVDTLLGMATTLWPIIHRLAGLRALKNDLEAAMRAGATPSKLAVLRTEFESTAQAIETALLQWRPPYLPSEWTSFPEDCSTPGASATADTDTDTEVTNQQAIHLTPTPTSSTIVLNTNNTSNNVNQEHSRIASIYHNALAYRHASLVYLHRTILSSPRAHEAVRTHTRLALEHCVGTVRHAGPMSALLWPLFVSACEAATADDRALAERAFTAIEKRQGMRNIDRAWGIVREVWRRADGVASEGDGGLGEGADGIEGERVGEEESGEELWRRVSKEMGVSIVFG</sequence>
<feature type="compositionally biased region" description="Basic and acidic residues" evidence="7">
    <location>
        <begin position="440"/>
        <end position="451"/>
    </location>
</feature>
<protein>
    <submittedName>
        <fullName evidence="8">Uncharacterized protein</fullName>
    </submittedName>
</protein>
<evidence type="ECO:0000256" key="2">
    <source>
        <dbReference type="ARBA" id="ARBA00022833"/>
    </source>
</evidence>
<dbReference type="EMBL" id="MU853334">
    <property type="protein sequence ID" value="KAK4115444.1"/>
    <property type="molecule type" value="Genomic_DNA"/>
</dbReference>
<evidence type="ECO:0000256" key="5">
    <source>
        <dbReference type="ARBA" id="ARBA00023163"/>
    </source>
</evidence>
<evidence type="ECO:0000256" key="6">
    <source>
        <dbReference type="ARBA" id="ARBA00023242"/>
    </source>
</evidence>
<keyword evidence="4" id="KW-0238">DNA-binding</keyword>
<accession>A0AAN6TJ99</accession>
<comment type="caution">
    <text evidence="8">The sequence shown here is derived from an EMBL/GenBank/DDBJ whole genome shotgun (WGS) entry which is preliminary data.</text>
</comment>
<evidence type="ECO:0000313" key="8">
    <source>
        <dbReference type="EMBL" id="KAK4115444.1"/>
    </source>
</evidence>
<name>A0AAN6TJ99_9PEZI</name>
<keyword evidence="3" id="KW-0805">Transcription regulation</keyword>
<organism evidence="8 9">
    <name type="scientific">Canariomyces notabilis</name>
    <dbReference type="NCBI Taxonomy" id="2074819"/>
    <lineage>
        <taxon>Eukaryota</taxon>
        <taxon>Fungi</taxon>
        <taxon>Dikarya</taxon>
        <taxon>Ascomycota</taxon>
        <taxon>Pezizomycotina</taxon>
        <taxon>Sordariomycetes</taxon>
        <taxon>Sordariomycetidae</taxon>
        <taxon>Sordariales</taxon>
        <taxon>Chaetomiaceae</taxon>
        <taxon>Canariomyces</taxon>
    </lineage>
</organism>
<evidence type="ECO:0000256" key="1">
    <source>
        <dbReference type="ARBA" id="ARBA00004123"/>
    </source>
</evidence>